<dbReference type="AlphaFoldDB" id="A0A4Q9PAJ5"/>
<dbReference type="Proteomes" id="UP000292082">
    <property type="component" value="Unassembled WGS sequence"/>
</dbReference>
<keyword evidence="2" id="KW-1185">Reference proteome</keyword>
<evidence type="ECO:0000313" key="1">
    <source>
        <dbReference type="EMBL" id="TBU51684.1"/>
    </source>
</evidence>
<reference evidence="1 2" key="1">
    <citation type="submission" date="2019-01" db="EMBL/GenBank/DDBJ databases">
        <title>Draft genome sequences of three monokaryotic isolates of the white-rot basidiomycete fungus Dichomitus squalens.</title>
        <authorList>
            <consortium name="DOE Joint Genome Institute"/>
            <person name="Lopez S.C."/>
            <person name="Andreopoulos B."/>
            <person name="Pangilinan J."/>
            <person name="Lipzen A."/>
            <person name="Riley R."/>
            <person name="Ahrendt S."/>
            <person name="Ng V."/>
            <person name="Barry K."/>
            <person name="Daum C."/>
            <person name="Grigoriev I.V."/>
            <person name="Hilden K.S."/>
            <person name="Makela M.R."/>
            <person name="de Vries R.P."/>
        </authorList>
    </citation>
    <scope>NUCLEOTIDE SEQUENCE [LARGE SCALE GENOMIC DNA]</scope>
    <source>
        <strain evidence="1 2">CBS 464.89</strain>
    </source>
</reference>
<organism evidence="1 2">
    <name type="scientific">Dichomitus squalens</name>
    <dbReference type="NCBI Taxonomy" id="114155"/>
    <lineage>
        <taxon>Eukaryota</taxon>
        <taxon>Fungi</taxon>
        <taxon>Dikarya</taxon>
        <taxon>Basidiomycota</taxon>
        <taxon>Agaricomycotina</taxon>
        <taxon>Agaricomycetes</taxon>
        <taxon>Polyporales</taxon>
        <taxon>Polyporaceae</taxon>
        <taxon>Dichomitus</taxon>
    </lineage>
</organism>
<accession>A0A4Q9PAJ5</accession>
<name>A0A4Q9PAJ5_9APHY</name>
<evidence type="ECO:0000313" key="2">
    <source>
        <dbReference type="Proteomes" id="UP000292082"/>
    </source>
</evidence>
<sequence length="72" mass="7648">MVWLDDARGSQISPAGCTCLLLLGLFATGGAGNTSRSPARGGCISDRRLQTAAPLLYYLALTSQIHTRRVRA</sequence>
<dbReference type="EMBL" id="ML145294">
    <property type="protein sequence ID" value="TBU51684.1"/>
    <property type="molecule type" value="Genomic_DNA"/>
</dbReference>
<proteinExistence type="predicted"/>
<gene>
    <name evidence="1" type="ORF">BD310DRAFT_324989</name>
</gene>
<protein>
    <submittedName>
        <fullName evidence="1">Uncharacterized protein</fullName>
    </submittedName>
</protein>